<dbReference type="InParanoid" id="A0A1H8ZQG7"/>
<dbReference type="PANTHER" id="PTHR11614">
    <property type="entry name" value="PHOSPHOLIPASE-RELATED"/>
    <property type="match status" value="1"/>
</dbReference>
<proteinExistence type="inferred from homology"/>
<evidence type="ECO:0000256" key="2">
    <source>
        <dbReference type="ARBA" id="ARBA00008645"/>
    </source>
</evidence>
<dbReference type="Pfam" id="PF12146">
    <property type="entry name" value="Hydrolase_4"/>
    <property type="match status" value="1"/>
</dbReference>
<dbReference type="AlphaFoldDB" id="A0A1H8ZQG7"/>
<dbReference type="FunFam" id="3.40.50.1820:FF:000117">
    <property type="entry name" value="Monoglyceride lipase, putative"/>
    <property type="match status" value="1"/>
</dbReference>
<comment type="similarity">
    <text evidence="2">Belongs to the AB hydrolase superfamily.</text>
</comment>
<name>A0A1H8ZQG7_9BACT</name>
<dbReference type="Proteomes" id="UP000199021">
    <property type="component" value="Unassembled WGS sequence"/>
</dbReference>
<dbReference type="EMBL" id="FOFB01000001">
    <property type="protein sequence ID" value="SEP66453.1"/>
    <property type="molecule type" value="Genomic_DNA"/>
</dbReference>
<dbReference type="InterPro" id="IPR051044">
    <property type="entry name" value="MAG_DAG_Lipase"/>
</dbReference>
<evidence type="ECO:0000256" key="1">
    <source>
        <dbReference type="ARBA" id="ARBA00001613"/>
    </source>
</evidence>
<keyword evidence="6" id="KW-0378">Hydrolase</keyword>
<dbReference type="InterPro" id="IPR029058">
    <property type="entry name" value="AB_hydrolase_fold"/>
</dbReference>
<reference evidence="7" key="1">
    <citation type="submission" date="2016-10" db="EMBL/GenBank/DDBJ databases">
        <authorList>
            <person name="Varghese N."/>
            <person name="Submissions S."/>
        </authorList>
    </citation>
    <scope>NUCLEOTIDE SEQUENCE [LARGE SCALE GENOMIC DNA]</scope>
    <source>
        <strain evidence="7">DSM 24740</strain>
    </source>
</reference>
<dbReference type="InterPro" id="IPR022742">
    <property type="entry name" value="Hydrolase_4"/>
</dbReference>
<dbReference type="FunCoup" id="A0A1H8ZQG7">
    <property type="interactions" value="126"/>
</dbReference>
<feature type="domain" description="Serine aminopeptidase S33" evidence="5">
    <location>
        <begin position="26"/>
        <end position="260"/>
    </location>
</feature>
<organism evidence="6 7">
    <name type="scientific">Neolewinella agarilytica</name>
    <dbReference type="NCBI Taxonomy" id="478744"/>
    <lineage>
        <taxon>Bacteria</taxon>
        <taxon>Pseudomonadati</taxon>
        <taxon>Bacteroidota</taxon>
        <taxon>Saprospiria</taxon>
        <taxon>Saprospirales</taxon>
        <taxon>Lewinellaceae</taxon>
        <taxon>Neolewinella</taxon>
    </lineage>
</organism>
<keyword evidence="7" id="KW-1185">Reference proteome</keyword>
<dbReference type="EC" id="3.1.1.23" evidence="3"/>
<gene>
    <name evidence="6" type="ORF">SAMN05444359_101403</name>
</gene>
<sequence length="286" mass="32598">MEQAKEFHWNNPNGNRIYAVEWPVPKARAVIGLIHGVGEHCRRYDHMAAWFQARGIAMVGYDRQGFGRSEGRKGYAANYSEYTDEIANLVLACETRYQDTPLFLYGHSMGGHLLLRYLIRRHPRISGAIVSAPHIQLSFQPNQLLVGIGRLLRNVYPTFSQDSQLDVQLLSRDPKVVADYVDDPLVHPTLTSKTGIDILENADLLNGWSGEIEIPTLLMHGEKDGITSHDASRAFVERNPANTSFKSWPGLYHELHNEPEKEEVFDFVLSWLEERLTVVHRWPKSV</sequence>
<comment type="catalytic activity">
    <reaction evidence="1">
        <text>Hydrolyzes glycerol monoesters of long-chain fatty acids.</text>
        <dbReference type="EC" id="3.1.1.23"/>
    </reaction>
</comment>
<evidence type="ECO:0000313" key="6">
    <source>
        <dbReference type="EMBL" id="SEP66453.1"/>
    </source>
</evidence>
<evidence type="ECO:0000313" key="7">
    <source>
        <dbReference type="Proteomes" id="UP000199021"/>
    </source>
</evidence>
<dbReference type="PRINTS" id="PR00111">
    <property type="entry name" value="ABHYDROLASE"/>
</dbReference>
<dbReference type="Gene3D" id="3.40.50.1820">
    <property type="entry name" value="alpha/beta hydrolase"/>
    <property type="match status" value="1"/>
</dbReference>
<evidence type="ECO:0000256" key="3">
    <source>
        <dbReference type="ARBA" id="ARBA00013254"/>
    </source>
</evidence>
<dbReference type="SUPFAM" id="SSF53474">
    <property type="entry name" value="alpha/beta-Hydrolases"/>
    <property type="match status" value="1"/>
</dbReference>
<accession>A0A1H8ZQG7</accession>
<dbReference type="InterPro" id="IPR000073">
    <property type="entry name" value="AB_hydrolase_1"/>
</dbReference>
<evidence type="ECO:0000259" key="5">
    <source>
        <dbReference type="Pfam" id="PF12146"/>
    </source>
</evidence>
<evidence type="ECO:0000256" key="4">
    <source>
        <dbReference type="ARBA" id="ARBA00071261"/>
    </source>
</evidence>
<dbReference type="STRING" id="478744.SAMN05444359_101403"/>
<dbReference type="GO" id="GO:0047372">
    <property type="term" value="F:monoacylglycerol lipase activity"/>
    <property type="evidence" value="ECO:0007669"/>
    <property type="project" value="UniProtKB-EC"/>
</dbReference>
<protein>
    <recommendedName>
        <fullName evidence="4">Monoacylglycerol lipase</fullName>
        <ecNumber evidence="3">3.1.1.23</ecNumber>
    </recommendedName>
</protein>
<dbReference type="OrthoDB" id="9780932at2"/>